<dbReference type="PANTHER" id="PTHR20905:SF30">
    <property type="entry name" value="N-ACETYLTRANSFERASE DOMAIN-CONTAINING PROTEIN"/>
    <property type="match status" value="1"/>
</dbReference>
<dbReference type="EMBL" id="CATQJL010000316">
    <property type="protein sequence ID" value="CAJ0605836.1"/>
    <property type="molecule type" value="Genomic_DNA"/>
</dbReference>
<dbReference type="InterPro" id="IPR016181">
    <property type="entry name" value="Acyl_CoA_acyltransferase"/>
</dbReference>
<name>A0AA36H818_CYLNA</name>
<organism evidence="1 2">
    <name type="scientific">Cylicocyclus nassatus</name>
    <name type="common">Nematode worm</name>
    <dbReference type="NCBI Taxonomy" id="53992"/>
    <lineage>
        <taxon>Eukaryota</taxon>
        <taxon>Metazoa</taxon>
        <taxon>Ecdysozoa</taxon>
        <taxon>Nematoda</taxon>
        <taxon>Chromadorea</taxon>
        <taxon>Rhabditida</taxon>
        <taxon>Rhabditina</taxon>
        <taxon>Rhabditomorpha</taxon>
        <taxon>Strongyloidea</taxon>
        <taxon>Strongylidae</taxon>
        <taxon>Cylicocyclus</taxon>
    </lineage>
</organism>
<dbReference type="Gene3D" id="3.40.630.30">
    <property type="match status" value="1"/>
</dbReference>
<evidence type="ECO:0000313" key="1">
    <source>
        <dbReference type="EMBL" id="CAJ0605836.1"/>
    </source>
</evidence>
<dbReference type="GO" id="GO:0008080">
    <property type="term" value="F:N-acetyltransferase activity"/>
    <property type="evidence" value="ECO:0007669"/>
    <property type="project" value="TreeGrafter"/>
</dbReference>
<sequence length="245" mass="28353">MLRRPLLQIRLYCGKAHPTQIFDFIPAKSSDLADIVDLCTKSFMHEEPHSKALGTKPETMRPLFEYLAARSLHHPYSYRIHEKGTKNLIGFRLLSVGHRDHSLDVEPIPFIEPSDPSVKRLCELMMIFICLEHGQGNIFGEILDESKQAFWKVADQSIHKVLRREITHVVPKHQRKGIANYLLHLGLDFNQLKKEGFQGIVSEATSLANQKLLMKHGYECVYKPQYDLHMHDGTERVLVFFKDLR</sequence>
<accession>A0AA36H818</accession>
<dbReference type="PANTHER" id="PTHR20905">
    <property type="entry name" value="N-ACETYLTRANSFERASE-RELATED"/>
    <property type="match status" value="1"/>
</dbReference>
<dbReference type="AlphaFoldDB" id="A0AA36H818"/>
<reference evidence="1" key="1">
    <citation type="submission" date="2023-07" db="EMBL/GenBank/DDBJ databases">
        <authorList>
            <consortium name="CYATHOMIX"/>
        </authorList>
    </citation>
    <scope>NUCLEOTIDE SEQUENCE</scope>
    <source>
        <strain evidence="1">N/A</strain>
    </source>
</reference>
<dbReference type="SUPFAM" id="SSF55729">
    <property type="entry name" value="Acyl-CoA N-acyltransferases (Nat)"/>
    <property type="match status" value="1"/>
</dbReference>
<gene>
    <name evidence="1" type="ORF">CYNAS_LOCUS17819</name>
</gene>
<protein>
    <recommendedName>
        <fullName evidence="3">N-acetyltransferase domain-containing protein</fullName>
    </recommendedName>
</protein>
<proteinExistence type="predicted"/>
<keyword evidence="2" id="KW-1185">Reference proteome</keyword>
<dbReference type="Proteomes" id="UP001176961">
    <property type="component" value="Unassembled WGS sequence"/>
</dbReference>
<evidence type="ECO:0000313" key="2">
    <source>
        <dbReference type="Proteomes" id="UP001176961"/>
    </source>
</evidence>
<evidence type="ECO:0008006" key="3">
    <source>
        <dbReference type="Google" id="ProtNLM"/>
    </source>
</evidence>
<comment type="caution">
    <text evidence="1">The sequence shown here is derived from an EMBL/GenBank/DDBJ whole genome shotgun (WGS) entry which is preliminary data.</text>
</comment>